<comment type="subcellular location">
    <subcellularLocation>
        <location evidence="1">Membrane</location>
        <topology evidence="1">Multi-pass membrane protein</topology>
    </subcellularLocation>
</comment>
<keyword evidence="4 5" id="KW-0472">Membrane</keyword>
<dbReference type="EMBL" id="AZEB01000012">
    <property type="protein sequence ID" value="KRL21835.1"/>
    <property type="molecule type" value="Genomic_DNA"/>
</dbReference>
<dbReference type="GO" id="GO:0009403">
    <property type="term" value="P:toxin biosynthetic process"/>
    <property type="evidence" value="ECO:0007669"/>
    <property type="project" value="InterPro"/>
</dbReference>
<dbReference type="RefSeq" id="WP_008857965.1">
    <property type="nucleotide sequence ID" value="NZ_AZEB01000012.1"/>
</dbReference>
<accession>A0A0R1NYN6</accession>
<protein>
    <submittedName>
        <fullName evidence="6">CvpA family protein</fullName>
    </submittedName>
</protein>
<gene>
    <name evidence="6" type="ORF">FC98_GL000584</name>
</gene>
<proteinExistence type="predicted"/>
<feature type="transmembrane region" description="Helical" evidence="5">
    <location>
        <begin position="67"/>
        <end position="84"/>
    </location>
</feature>
<dbReference type="PANTHER" id="PTHR37306">
    <property type="entry name" value="COLICIN V PRODUCTION PROTEIN"/>
    <property type="match status" value="1"/>
</dbReference>
<feature type="transmembrane region" description="Helical" evidence="5">
    <location>
        <begin position="105"/>
        <end position="130"/>
    </location>
</feature>
<dbReference type="GO" id="GO:0016020">
    <property type="term" value="C:membrane"/>
    <property type="evidence" value="ECO:0007669"/>
    <property type="project" value="UniProtKB-SubCell"/>
</dbReference>
<keyword evidence="2 5" id="KW-0812">Transmembrane</keyword>
<dbReference type="InterPro" id="IPR003825">
    <property type="entry name" value="Colicin-V_CvpA"/>
</dbReference>
<evidence type="ECO:0000313" key="7">
    <source>
        <dbReference type="Proteomes" id="UP000051439"/>
    </source>
</evidence>
<sequence>MIFSIGIFLILITGFLRGLHRGLVIELFNLIGFVAATVVAILFTQPLTDLIDQVVSNQLVNSRIDLLIKWLIFAGLFLLTSKLVRVIRNAIRPITKLPIISQLNGLLGGGINLISHYLLIFILLNFLIILPSQVIHQQYNQSSVSQWIVTQTPILSDKMIQIWDRNGSKVTI</sequence>
<evidence type="ECO:0000313" key="6">
    <source>
        <dbReference type="EMBL" id="KRL21835.1"/>
    </source>
</evidence>
<evidence type="ECO:0000256" key="2">
    <source>
        <dbReference type="ARBA" id="ARBA00022692"/>
    </source>
</evidence>
<organism evidence="6 7">
    <name type="scientific">Lentilactobacillus kisonensis DSM 19906 = JCM 15041</name>
    <dbReference type="NCBI Taxonomy" id="1423766"/>
    <lineage>
        <taxon>Bacteria</taxon>
        <taxon>Bacillati</taxon>
        <taxon>Bacillota</taxon>
        <taxon>Bacilli</taxon>
        <taxon>Lactobacillales</taxon>
        <taxon>Lactobacillaceae</taxon>
        <taxon>Lentilactobacillus</taxon>
    </lineage>
</organism>
<dbReference type="Pfam" id="PF02674">
    <property type="entry name" value="Colicin_V"/>
    <property type="match status" value="1"/>
</dbReference>
<dbReference type="Proteomes" id="UP000051439">
    <property type="component" value="Unassembled WGS sequence"/>
</dbReference>
<name>A0A0R1NYN6_9LACO</name>
<keyword evidence="7" id="KW-1185">Reference proteome</keyword>
<dbReference type="AlphaFoldDB" id="A0A0R1NYN6"/>
<keyword evidence="3 5" id="KW-1133">Transmembrane helix</keyword>
<evidence type="ECO:0000256" key="1">
    <source>
        <dbReference type="ARBA" id="ARBA00004141"/>
    </source>
</evidence>
<evidence type="ECO:0000256" key="3">
    <source>
        <dbReference type="ARBA" id="ARBA00022989"/>
    </source>
</evidence>
<dbReference type="PATRIC" id="fig|1423766.4.peg.602"/>
<reference evidence="6 7" key="1">
    <citation type="journal article" date="2015" name="Genome Announc.">
        <title>Expanding the biotechnology potential of lactobacilli through comparative genomics of 213 strains and associated genera.</title>
        <authorList>
            <person name="Sun Z."/>
            <person name="Harris H.M."/>
            <person name="McCann A."/>
            <person name="Guo C."/>
            <person name="Argimon S."/>
            <person name="Zhang W."/>
            <person name="Yang X."/>
            <person name="Jeffery I.B."/>
            <person name="Cooney J.C."/>
            <person name="Kagawa T.F."/>
            <person name="Liu W."/>
            <person name="Song Y."/>
            <person name="Salvetti E."/>
            <person name="Wrobel A."/>
            <person name="Rasinkangas P."/>
            <person name="Parkhill J."/>
            <person name="Rea M.C."/>
            <person name="O'Sullivan O."/>
            <person name="Ritari J."/>
            <person name="Douillard F.P."/>
            <person name="Paul Ross R."/>
            <person name="Yang R."/>
            <person name="Briner A.E."/>
            <person name="Felis G.E."/>
            <person name="de Vos W.M."/>
            <person name="Barrangou R."/>
            <person name="Klaenhammer T.R."/>
            <person name="Caufield P.W."/>
            <person name="Cui Y."/>
            <person name="Zhang H."/>
            <person name="O'Toole P.W."/>
        </authorList>
    </citation>
    <scope>NUCLEOTIDE SEQUENCE [LARGE SCALE GENOMIC DNA]</scope>
    <source>
        <strain evidence="6 7">DSM 19906</strain>
    </source>
</reference>
<evidence type="ECO:0000256" key="5">
    <source>
        <dbReference type="SAM" id="Phobius"/>
    </source>
</evidence>
<comment type="caution">
    <text evidence="6">The sequence shown here is derived from an EMBL/GenBank/DDBJ whole genome shotgun (WGS) entry which is preliminary data.</text>
</comment>
<evidence type="ECO:0000256" key="4">
    <source>
        <dbReference type="ARBA" id="ARBA00023136"/>
    </source>
</evidence>
<feature type="transmembrane region" description="Helical" evidence="5">
    <location>
        <begin position="27"/>
        <end position="47"/>
    </location>
</feature>
<dbReference type="PANTHER" id="PTHR37306:SF1">
    <property type="entry name" value="COLICIN V PRODUCTION PROTEIN"/>
    <property type="match status" value="1"/>
</dbReference>